<evidence type="ECO:0000313" key="2">
    <source>
        <dbReference type="EMBL" id="SON55458.1"/>
    </source>
</evidence>
<name>A0A2C9D5P1_9HYPH</name>
<keyword evidence="1" id="KW-0472">Membrane</keyword>
<dbReference type="OrthoDB" id="8481795at2"/>
<evidence type="ECO:0000256" key="1">
    <source>
        <dbReference type="SAM" id="Phobius"/>
    </source>
</evidence>
<dbReference type="AlphaFoldDB" id="A0A2C9D5P1"/>
<dbReference type="RefSeq" id="WP_099555966.1">
    <property type="nucleotide sequence ID" value="NZ_LT960614.1"/>
</dbReference>
<keyword evidence="1" id="KW-1133">Transmembrane helix</keyword>
<protein>
    <recommendedName>
        <fullName evidence="4">DUF3311 domain-containing protein</fullName>
    </recommendedName>
</protein>
<organism evidence="2 3">
    <name type="scientific">Hartmannibacter diazotrophicus</name>
    <dbReference type="NCBI Taxonomy" id="1482074"/>
    <lineage>
        <taxon>Bacteria</taxon>
        <taxon>Pseudomonadati</taxon>
        <taxon>Pseudomonadota</taxon>
        <taxon>Alphaproteobacteria</taxon>
        <taxon>Hyphomicrobiales</taxon>
        <taxon>Pleomorphomonadaceae</taxon>
        <taxon>Hartmannibacter</taxon>
    </lineage>
</organism>
<keyword evidence="3" id="KW-1185">Reference proteome</keyword>
<dbReference type="KEGG" id="hdi:HDIA_1917"/>
<feature type="transmembrane region" description="Helical" evidence="1">
    <location>
        <begin position="42"/>
        <end position="61"/>
    </location>
</feature>
<accession>A0A2C9D5P1</accession>
<dbReference type="EMBL" id="LT960614">
    <property type="protein sequence ID" value="SON55458.1"/>
    <property type="molecule type" value="Genomic_DNA"/>
</dbReference>
<gene>
    <name evidence="2" type="ORF">HDIA_1917</name>
</gene>
<keyword evidence="1" id="KW-0812">Transmembrane</keyword>
<reference evidence="3" key="1">
    <citation type="submission" date="2017-09" db="EMBL/GenBank/DDBJ databases">
        <title>Genome sequence of Nannocystis excedens DSM 71.</title>
        <authorList>
            <person name="Blom J."/>
        </authorList>
    </citation>
    <scope>NUCLEOTIDE SEQUENCE [LARGE SCALE GENOMIC DNA]</scope>
    <source>
        <strain evidence="3">type strain: E19</strain>
    </source>
</reference>
<evidence type="ECO:0008006" key="4">
    <source>
        <dbReference type="Google" id="ProtNLM"/>
    </source>
</evidence>
<evidence type="ECO:0000313" key="3">
    <source>
        <dbReference type="Proteomes" id="UP000223606"/>
    </source>
</evidence>
<proteinExistence type="predicted"/>
<dbReference type="Proteomes" id="UP000223606">
    <property type="component" value="Chromosome 1"/>
</dbReference>
<sequence length="83" mass="9060">MSPERRLAGLALLLPAFGALLLTRPLIDIFDAKARLFGLPRVVVYLFGVWLVLIVLAYLFSRLLPKDGEDRPPDRTGRGAGGG</sequence>